<evidence type="ECO:0000313" key="13">
    <source>
        <dbReference type="Proteomes" id="UP001253545"/>
    </source>
</evidence>
<keyword evidence="5 8" id="KW-0418">Kinase</keyword>
<dbReference type="Pfam" id="PF00370">
    <property type="entry name" value="FGGY_N"/>
    <property type="match status" value="1"/>
</dbReference>
<dbReference type="PANTHER" id="PTHR43095:SF6">
    <property type="entry name" value="XYLULOSE KINASE"/>
    <property type="match status" value="1"/>
</dbReference>
<evidence type="ECO:0000256" key="4">
    <source>
        <dbReference type="ARBA" id="ARBA00022741"/>
    </source>
</evidence>
<feature type="active site" description="Proton acceptor" evidence="8">
    <location>
        <position position="234"/>
    </location>
</feature>
<comment type="function">
    <text evidence="8">Catalyzes the phosphorylation of D-xylulose to D-xylulose 5-phosphate.</text>
</comment>
<keyword evidence="6 8" id="KW-0067">ATP-binding</keyword>
<dbReference type="InterPro" id="IPR006000">
    <property type="entry name" value="Xylulokinase"/>
</dbReference>
<comment type="similarity">
    <text evidence="1 8 9">Belongs to the FGGY kinase family.</text>
</comment>
<dbReference type="EC" id="2.7.1.17" evidence="8 9"/>
<dbReference type="HAMAP" id="MF_02220">
    <property type="entry name" value="XylB"/>
    <property type="match status" value="1"/>
</dbReference>
<evidence type="ECO:0000256" key="9">
    <source>
        <dbReference type="RuleBase" id="RU364073"/>
    </source>
</evidence>
<keyword evidence="13" id="KW-1185">Reference proteome</keyword>
<comment type="caution">
    <text evidence="12">The sequence shown here is derived from an EMBL/GenBank/DDBJ whole genome shotgun (WGS) entry which is preliminary data.</text>
</comment>
<dbReference type="InterPro" id="IPR018484">
    <property type="entry name" value="FGGY_N"/>
</dbReference>
<evidence type="ECO:0000256" key="5">
    <source>
        <dbReference type="ARBA" id="ARBA00022777"/>
    </source>
</evidence>
<feature type="domain" description="Carbohydrate kinase FGGY N-terminal" evidence="10">
    <location>
        <begin position="1"/>
        <end position="241"/>
    </location>
</feature>
<evidence type="ECO:0000256" key="1">
    <source>
        <dbReference type="ARBA" id="ARBA00009156"/>
    </source>
</evidence>
<comment type="catalytic activity">
    <reaction evidence="8 9">
        <text>D-xylulose + ATP = D-xylulose 5-phosphate + ADP + H(+)</text>
        <dbReference type="Rhea" id="RHEA:10964"/>
        <dbReference type="ChEBI" id="CHEBI:15378"/>
        <dbReference type="ChEBI" id="CHEBI:17140"/>
        <dbReference type="ChEBI" id="CHEBI:30616"/>
        <dbReference type="ChEBI" id="CHEBI:57737"/>
        <dbReference type="ChEBI" id="CHEBI:456216"/>
        <dbReference type="EC" id="2.7.1.17"/>
    </reaction>
</comment>
<dbReference type="GO" id="GO:0004856">
    <property type="term" value="F:D-xylulokinase activity"/>
    <property type="evidence" value="ECO:0007669"/>
    <property type="project" value="UniProtKB-EC"/>
</dbReference>
<dbReference type="InterPro" id="IPR043129">
    <property type="entry name" value="ATPase_NBD"/>
</dbReference>
<protein>
    <recommendedName>
        <fullName evidence="8 9">Xylulose kinase</fullName>
        <shortName evidence="8 9">Xylulokinase</shortName>
        <ecNumber evidence="8 9">2.7.1.17</ecNumber>
    </recommendedName>
</protein>
<gene>
    <name evidence="8 9 12" type="primary">xylB</name>
    <name evidence="12" type="ORF">RM552_16685</name>
</gene>
<evidence type="ECO:0000259" key="11">
    <source>
        <dbReference type="Pfam" id="PF02782"/>
    </source>
</evidence>
<evidence type="ECO:0000256" key="2">
    <source>
        <dbReference type="ARBA" id="ARBA00022629"/>
    </source>
</evidence>
<dbReference type="EMBL" id="JAVRHX010000007">
    <property type="protein sequence ID" value="MDT0596494.1"/>
    <property type="molecule type" value="Genomic_DNA"/>
</dbReference>
<sequence length="490" mass="53164">MYLGVDLGTSGIKVIVMNAEGSILATAQESLDVSQPAPLWSEQAPADWWSAFDKAMLTLAKKGLLNTIKAIGLSGQMHGAVLLDKQNKVLRPAILWNDGRSAQQCEELEINVPQSRLITGNMMMPGFTAPKLLWVKQNEPDVFAKVAKVLLPKDYLRFLLSGDFVSEMSDAAGTMWLDTGKRAWSEDLLEATGLRIEHMPSLVEGSQITGHVSLKLAERWGLQSALPIVGGGGDNAAGAIGVGLTEPGQAMISLGTSGVYFVVADTYKSKPEKAVHSFCHALPNKWHLMSVLLSAASCLQWFADKIVEQSVADLFEQLEQALNDNPEILDSRPYFLPYLSGERTPHNNPHAQGNFFGLTHATNKIAMFYAVLEGVSFAFADGVDALHASGASAKEITVIGGGARSPIWRQMLSDVLNKTIVFRSGGEVGPALGAARLAQVATDSTRNMLDICPQPPIVETHTPNLLNHAKFIKRRDTFTRLYSQLNSLFI</sequence>
<dbReference type="InterPro" id="IPR018483">
    <property type="entry name" value="Carb_kinase_FGGY_CS"/>
</dbReference>
<dbReference type="NCBIfam" id="TIGR01312">
    <property type="entry name" value="XylB"/>
    <property type="match status" value="1"/>
</dbReference>
<dbReference type="InterPro" id="IPR018485">
    <property type="entry name" value="FGGY_C"/>
</dbReference>
<dbReference type="InterPro" id="IPR050406">
    <property type="entry name" value="FGGY_Carb_Kinase"/>
</dbReference>
<dbReference type="Pfam" id="PF02782">
    <property type="entry name" value="FGGY_C"/>
    <property type="match status" value="1"/>
</dbReference>
<dbReference type="PIRSF" id="PIRSF000538">
    <property type="entry name" value="GlpK"/>
    <property type="match status" value="1"/>
</dbReference>
<dbReference type="Proteomes" id="UP001253545">
    <property type="component" value="Unassembled WGS sequence"/>
</dbReference>
<proteinExistence type="inferred from homology"/>
<evidence type="ECO:0000256" key="3">
    <source>
        <dbReference type="ARBA" id="ARBA00022679"/>
    </source>
</evidence>
<keyword evidence="2 8" id="KW-0859">Xylose metabolism</keyword>
<feature type="domain" description="Carbohydrate kinase FGGY C-terminal" evidence="11">
    <location>
        <begin position="250"/>
        <end position="441"/>
    </location>
</feature>
<feature type="binding site" evidence="8">
    <location>
        <begin position="77"/>
        <end position="78"/>
    </location>
    <ligand>
        <name>substrate</name>
    </ligand>
</feature>
<name>A0ABU2ZY36_9ALTE</name>
<dbReference type="CDD" id="cd07808">
    <property type="entry name" value="ASKHA_NBD_FGGY_EcXK-like"/>
    <property type="match status" value="1"/>
</dbReference>
<evidence type="ECO:0000259" key="10">
    <source>
        <dbReference type="Pfam" id="PF00370"/>
    </source>
</evidence>
<keyword evidence="3 8" id="KW-0808">Transferase</keyword>
<dbReference type="RefSeq" id="WP_311370018.1">
    <property type="nucleotide sequence ID" value="NZ_JAVRHX010000007.1"/>
</dbReference>
<keyword evidence="4 8" id="KW-0547">Nucleotide-binding</keyword>
<dbReference type="InterPro" id="IPR000577">
    <property type="entry name" value="Carb_kinase_FGGY"/>
</dbReference>
<organism evidence="12 13">
    <name type="scientific">Glaciecola petra</name>
    <dbReference type="NCBI Taxonomy" id="3075602"/>
    <lineage>
        <taxon>Bacteria</taxon>
        <taxon>Pseudomonadati</taxon>
        <taxon>Pseudomonadota</taxon>
        <taxon>Gammaproteobacteria</taxon>
        <taxon>Alteromonadales</taxon>
        <taxon>Alteromonadaceae</taxon>
        <taxon>Glaciecola</taxon>
    </lineage>
</organism>
<evidence type="ECO:0000256" key="7">
    <source>
        <dbReference type="ARBA" id="ARBA00023277"/>
    </source>
</evidence>
<dbReference type="Gene3D" id="3.30.420.40">
    <property type="match status" value="2"/>
</dbReference>
<reference evidence="12 13" key="1">
    <citation type="submission" date="2023-09" db="EMBL/GenBank/DDBJ databases">
        <authorList>
            <person name="Rey-Velasco X."/>
        </authorList>
    </citation>
    <scope>NUCLEOTIDE SEQUENCE [LARGE SCALE GENOMIC DNA]</scope>
    <source>
        <strain evidence="12 13">P117</strain>
    </source>
</reference>
<feature type="site" description="Important for activity" evidence="8">
    <location>
        <position position="6"/>
    </location>
</feature>
<evidence type="ECO:0000256" key="8">
    <source>
        <dbReference type="HAMAP-Rule" id="MF_02220"/>
    </source>
</evidence>
<keyword evidence="7 8" id="KW-0119">Carbohydrate metabolism</keyword>
<dbReference type="SUPFAM" id="SSF53067">
    <property type="entry name" value="Actin-like ATPase domain"/>
    <property type="match status" value="2"/>
</dbReference>
<evidence type="ECO:0000256" key="6">
    <source>
        <dbReference type="ARBA" id="ARBA00022840"/>
    </source>
</evidence>
<evidence type="ECO:0000313" key="12">
    <source>
        <dbReference type="EMBL" id="MDT0596494.1"/>
    </source>
</evidence>
<dbReference type="PROSITE" id="PS00933">
    <property type="entry name" value="FGGY_KINASES_1"/>
    <property type="match status" value="1"/>
</dbReference>
<accession>A0ABU2ZY36</accession>
<dbReference type="PANTHER" id="PTHR43095">
    <property type="entry name" value="SUGAR KINASE"/>
    <property type="match status" value="1"/>
</dbReference>